<keyword evidence="2" id="KW-0812">Transmembrane</keyword>
<evidence type="ECO:0000256" key="2">
    <source>
        <dbReference type="SAM" id="Phobius"/>
    </source>
</evidence>
<dbReference type="AlphaFoldDB" id="A0AAU7XC47"/>
<feature type="region of interest" description="Disordered" evidence="1">
    <location>
        <begin position="338"/>
        <end position="413"/>
    </location>
</feature>
<feature type="domain" description="HAMP" evidence="3">
    <location>
        <begin position="311"/>
        <end position="350"/>
    </location>
</feature>
<name>A0AAU7XC47_9HYPH</name>
<gene>
    <name evidence="4" type="ORF">ABS361_04810</name>
</gene>
<feature type="transmembrane region" description="Helical" evidence="2">
    <location>
        <begin position="290"/>
        <end position="308"/>
    </location>
</feature>
<keyword evidence="2" id="KW-1133">Transmembrane helix</keyword>
<dbReference type="KEGG" id="mflg:ABS361_04810"/>
<evidence type="ECO:0000256" key="1">
    <source>
        <dbReference type="SAM" id="MobiDB-lite"/>
    </source>
</evidence>
<protein>
    <submittedName>
        <fullName evidence="4">HAMP domain-containing protein</fullName>
    </submittedName>
</protein>
<proteinExistence type="predicted"/>
<feature type="compositionally biased region" description="Low complexity" evidence="1">
    <location>
        <begin position="362"/>
        <end position="378"/>
    </location>
</feature>
<dbReference type="Pfam" id="PF00672">
    <property type="entry name" value="HAMP"/>
    <property type="match status" value="1"/>
</dbReference>
<feature type="compositionally biased region" description="Basic and acidic residues" evidence="1">
    <location>
        <begin position="338"/>
        <end position="347"/>
    </location>
</feature>
<dbReference type="SUPFAM" id="SSF158472">
    <property type="entry name" value="HAMP domain-like"/>
    <property type="match status" value="1"/>
</dbReference>
<accession>A0AAU7XC47</accession>
<dbReference type="EMBL" id="CP158568">
    <property type="protein sequence ID" value="XBY45603.1"/>
    <property type="molecule type" value="Genomic_DNA"/>
</dbReference>
<dbReference type="InterPro" id="IPR003660">
    <property type="entry name" value="HAMP_dom"/>
</dbReference>
<evidence type="ECO:0000259" key="3">
    <source>
        <dbReference type="PROSITE" id="PS50885"/>
    </source>
</evidence>
<dbReference type="GO" id="GO:0016020">
    <property type="term" value="C:membrane"/>
    <property type="evidence" value="ECO:0007669"/>
    <property type="project" value="InterPro"/>
</dbReference>
<dbReference type="RefSeq" id="WP_407050696.1">
    <property type="nucleotide sequence ID" value="NZ_CP158568.1"/>
</dbReference>
<dbReference type="Gene3D" id="6.10.340.10">
    <property type="match status" value="1"/>
</dbReference>
<dbReference type="CDD" id="cd06225">
    <property type="entry name" value="HAMP"/>
    <property type="match status" value="1"/>
</dbReference>
<sequence>MSTKINLSIRKRVLLLAVLSGLGVASVGGIALWGEAALGRVEAEADTYATLATRARDLKADIFGLRGAATELAGARSGPLIDLFQKRFDETATSVRDLGQLGGAAAVTTQIRALEQRLAEVKGLFDPLAKSYRTLGTSQNDGLNDAVRSAAGEMEAISRAKVLGGGGEAEFRLAYALAAARLAERRYMADHDQELLGEMETAAGRLERAIGRVELDDAEKATMTKALATYRGALAAWVEEDRAAFTTYEKLIGAFDLIAPVLEEIGKIALDGQAASHDALAEARAANARLLLFAAGFVLIGTVVLSLLTGRSISRPLGGLRGAMDQLATGDLDCAIDGTDRRDEIGDMARPCSSSATPPPNAAGSRPSARAPPTSRPSAPKRWKRSCAASTPVPRPRSPRSARPPPVSPAPPR</sequence>
<evidence type="ECO:0000313" key="4">
    <source>
        <dbReference type="EMBL" id="XBY45603.1"/>
    </source>
</evidence>
<keyword evidence="2" id="KW-0472">Membrane</keyword>
<dbReference type="GO" id="GO:0007165">
    <property type="term" value="P:signal transduction"/>
    <property type="evidence" value="ECO:0007669"/>
    <property type="project" value="InterPro"/>
</dbReference>
<feature type="compositionally biased region" description="Pro residues" evidence="1">
    <location>
        <begin position="402"/>
        <end position="413"/>
    </location>
</feature>
<organism evidence="4">
    <name type="scientific">Methyloraptor flagellatus</name>
    <dbReference type="NCBI Taxonomy" id="3162530"/>
    <lineage>
        <taxon>Bacteria</taxon>
        <taxon>Pseudomonadati</taxon>
        <taxon>Pseudomonadota</taxon>
        <taxon>Alphaproteobacteria</taxon>
        <taxon>Hyphomicrobiales</taxon>
        <taxon>Ancalomicrobiaceae</taxon>
        <taxon>Methyloraptor</taxon>
    </lineage>
</organism>
<reference evidence="4" key="1">
    <citation type="submission" date="2024-06" db="EMBL/GenBank/DDBJ databases">
        <title>Methylostella associata gen. nov., sp. nov., a novel Ancalomicrobiaceae-affiliated facultatively methylotrophic bacteria that feed on methanotrophs of the genus Methylococcus.</title>
        <authorList>
            <person name="Saltykova V."/>
            <person name="Danilova O.V."/>
            <person name="Oshkin I.Y."/>
            <person name="Belova S.E."/>
            <person name="Pimenov N.V."/>
            <person name="Dedysh S.N."/>
        </authorList>
    </citation>
    <scope>NUCLEOTIDE SEQUENCE</scope>
    <source>
        <strain evidence="4">S20</strain>
    </source>
</reference>
<dbReference type="PROSITE" id="PS50885">
    <property type="entry name" value="HAMP"/>
    <property type="match status" value="1"/>
</dbReference>